<dbReference type="SUPFAM" id="SSF51735">
    <property type="entry name" value="NAD(P)-binding Rossmann-fold domains"/>
    <property type="match status" value="1"/>
</dbReference>
<dbReference type="InterPro" id="IPR036291">
    <property type="entry name" value="NAD(P)-bd_dom_sf"/>
</dbReference>
<dbReference type="EMBL" id="WHNX01000021">
    <property type="protein sequence ID" value="MPW26601.1"/>
    <property type="molecule type" value="Genomic_DNA"/>
</dbReference>
<keyword evidence="5" id="KW-1185">Reference proteome</keyword>
<dbReference type="RefSeq" id="WP_152805268.1">
    <property type="nucleotide sequence ID" value="NZ_WHNX01000021.1"/>
</dbReference>
<dbReference type="FunFam" id="3.40.50.720:FF:000084">
    <property type="entry name" value="Short-chain dehydrogenase reductase"/>
    <property type="match status" value="1"/>
</dbReference>
<dbReference type="InterPro" id="IPR050259">
    <property type="entry name" value="SDR"/>
</dbReference>
<evidence type="ECO:0000256" key="3">
    <source>
        <dbReference type="ARBA" id="ARBA00023221"/>
    </source>
</evidence>
<evidence type="ECO:0000313" key="4">
    <source>
        <dbReference type="EMBL" id="MPW26601.1"/>
    </source>
</evidence>
<sequence length="248" mass="26809">MINIDLSGKVAVITGSSRGIGYSCAEILAKCGARVVINYRNNALLSEELAHKIGSAATTFKGDVSIPEEVEKLMKYTNDKFGNIDILVNNAGTTTENNIEDLSIDDIEKVIRVNYFGSLYCCKYAIPYMKQNNNGSIINISSTSMYSGAGGGAHYASSKAALLGLTRNLAKDYGKYNIRTNSLAVTLVNTELLRNRTTGDLKEKIANVPLKRLCEPEEIAYMVAFLSSSLGSYISGEVITIDGGRTFA</sequence>
<dbReference type="Proteomes" id="UP000440004">
    <property type="component" value="Unassembled WGS sequence"/>
</dbReference>
<dbReference type="NCBIfam" id="NF005559">
    <property type="entry name" value="PRK07231.1"/>
    <property type="match status" value="1"/>
</dbReference>
<keyword evidence="3" id="KW-0753">Steroid metabolism</keyword>
<dbReference type="PANTHER" id="PTHR42879">
    <property type="entry name" value="3-OXOACYL-(ACYL-CARRIER-PROTEIN) REDUCTASE"/>
    <property type="match status" value="1"/>
</dbReference>
<dbReference type="GO" id="GO:0008206">
    <property type="term" value="P:bile acid metabolic process"/>
    <property type="evidence" value="ECO:0007669"/>
    <property type="project" value="UniProtKB-ARBA"/>
</dbReference>
<dbReference type="PANTHER" id="PTHR42879:SF2">
    <property type="entry name" value="3-OXOACYL-[ACYL-CARRIER-PROTEIN] REDUCTASE FABG"/>
    <property type="match status" value="1"/>
</dbReference>
<dbReference type="InterPro" id="IPR020904">
    <property type="entry name" value="Sc_DH/Rdtase_CS"/>
</dbReference>
<protein>
    <submittedName>
        <fullName evidence="4">Glucose 1-dehydrogenase</fullName>
        <ecNumber evidence="4">1.1.1.47</ecNumber>
    </submittedName>
</protein>
<dbReference type="CDD" id="cd05233">
    <property type="entry name" value="SDR_c"/>
    <property type="match status" value="1"/>
</dbReference>
<accession>A0A6A7KBF5</accession>
<dbReference type="EC" id="1.1.1.47" evidence="4"/>
<dbReference type="AlphaFoldDB" id="A0A6A7KBF5"/>
<dbReference type="GO" id="GO:0047936">
    <property type="term" value="F:glucose 1-dehydrogenase [NAD(P)+] activity"/>
    <property type="evidence" value="ECO:0007669"/>
    <property type="project" value="UniProtKB-EC"/>
</dbReference>
<dbReference type="PROSITE" id="PS00061">
    <property type="entry name" value="ADH_SHORT"/>
    <property type="match status" value="1"/>
</dbReference>
<dbReference type="Gene3D" id="3.40.50.720">
    <property type="entry name" value="NAD(P)-binding Rossmann-like Domain"/>
    <property type="match status" value="1"/>
</dbReference>
<name>A0A6A7KBF5_9FIRM</name>
<dbReference type="PRINTS" id="PR00081">
    <property type="entry name" value="GDHRDH"/>
</dbReference>
<comment type="caution">
    <text evidence="4">The sequence shown here is derived from an EMBL/GenBank/DDBJ whole genome shotgun (WGS) entry which is preliminary data.</text>
</comment>
<dbReference type="InterPro" id="IPR002347">
    <property type="entry name" value="SDR_fam"/>
</dbReference>
<evidence type="ECO:0000313" key="5">
    <source>
        <dbReference type="Proteomes" id="UP000440004"/>
    </source>
</evidence>
<dbReference type="PRINTS" id="PR00080">
    <property type="entry name" value="SDRFAMILY"/>
</dbReference>
<reference evidence="4 5" key="1">
    <citation type="submission" date="2019-10" db="EMBL/GenBank/DDBJ databases">
        <title>Alkalibaculum tamaniensis sp.nov., a new alkaliphilic acetogen, isolated on methoxylated aromatics from a mud volcano.</title>
        <authorList>
            <person name="Khomyakova M.A."/>
            <person name="Merkel A.Y."/>
            <person name="Bonch-Osmolovskaya E.A."/>
            <person name="Slobodkin A.I."/>
        </authorList>
    </citation>
    <scope>NUCLEOTIDE SEQUENCE [LARGE SCALE GENOMIC DNA]</scope>
    <source>
        <strain evidence="4 5">M08DMB</strain>
    </source>
</reference>
<evidence type="ECO:0000256" key="2">
    <source>
        <dbReference type="ARBA" id="ARBA00023002"/>
    </source>
</evidence>
<proteinExistence type="inferred from homology"/>
<comment type="similarity">
    <text evidence="1">Belongs to the short-chain dehydrogenases/reductases (SDR) family.</text>
</comment>
<dbReference type="Pfam" id="PF13561">
    <property type="entry name" value="adh_short_C2"/>
    <property type="match status" value="1"/>
</dbReference>
<organism evidence="4 5">
    <name type="scientific">Alkalibaculum sporogenes</name>
    <dbReference type="NCBI Taxonomy" id="2655001"/>
    <lineage>
        <taxon>Bacteria</taxon>
        <taxon>Bacillati</taxon>
        <taxon>Bacillota</taxon>
        <taxon>Clostridia</taxon>
        <taxon>Eubacteriales</taxon>
        <taxon>Eubacteriaceae</taxon>
        <taxon>Alkalibaculum</taxon>
    </lineage>
</organism>
<keyword evidence="2 4" id="KW-0560">Oxidoreductase</keyword>
<evidence type="ECO:0000256" key="1">
    <source>
        <dbReference type="ARBA" id="ARBA00006484"/>
    </source>
</evidence>
<keyword evidence="3" id="KW-0443">Lipid metabolism</keyword>
<gene>
    <name evidence="4" type="ORF">GC105_12460</name>
</gene>